<dbReference type="OrthoDB" id="5705783at2"/>
<name>A0A369CMX5_9GAMM</name>
<gene>
    <name evidence="1" type="ORF">DFQ59_101493</name>
</gene>
<proteinExistence type="predicted"/>
<evidence type="ECO:0000313" key="2">
    <source>
        <dbReference type="Proteomes" id="UP000252707"/>
    </source>
</evidence>
<dbReference type="InterPro" id="IPR036397">
    <property type="entry name" value="RNaseH_sf"/>
</dbReference>
<dbReference type="Gene3D" id="3.30.420.10">
    <property type="entry name" value="Ribonuclease H-like superfamily/Ribonuclease H"/>
    <property type="match status" value="1"/>
</dbReference>
<dbReference type="Proteomes" id="UP000252707">
    <property type="component" value="Unassembled WGS sequence"/>
</dbReference>
<dbReference type="EMBL" id="QPJY01000001">
    <property type="protein sequence ID" value="RCX33194.1"/>
    <property type="molecule type" value="Genomic_DNA"/>
</dbReference>
<accession>A0A369CMX5</accession>
<dbReference type="GO" id="GO:0003676">
    <property type="term" value="F:nucleic acid binding"/>
    <property type="evidence" value="ECO:0007669"/>
    <property type="project" value="InterPro"/>
</dbReference>
<dbReference type="AlphaFoldDB" id="A0A369CMX5"/>
<keyword evidence="2" id="KW-1185">Reference proteome</keyword>
<comment type="caution">
    <text evidence="1">The sequence shown here is derived from an EMBL/GenBank/DDBJ whole genome shotgun (WGS) entry which is preliminary data.</text>
</comment>
<reference evidence="1 2" key="1">
    <citation type="submission" date="2018-07" db="EMBL/GenBank/DDBJ databases">
        <title>Genomic Encyclopedia of Type Strains, Phase IV (KMG-IV): sequencing the most valuable type-strain genomes for metagenomic binning, comparative biology and taxonomic classification.</title>
        <authorList>
            <person name="Goeker M."/>
        </authorList>
    </citation>
    <scope>NUCLEOTIDE SEQUENCE [LARGE SCALE GENOMIC DNA]</scope>
    <source>
        <strain evidence="1 2">DSM 26407</strain>
    </source>
</reference>
<dbReference type="RefSeq" id="WP_114278061.1">
    <property type="nucleotide sequence ID" value="NZ_QPJY01000001.1"/>
</dbReference>
<protein>
    <recommendedName>
        <fullName evidence="3">Exonuclease</fullName>
    </recommendedName>
</protein>
<dbReference type="SUPFAM" id="SSF53098">
    <property type="entry name" value="Ribonuclease H-like"/>
    <property type="match status" value="1"/>
</dbReference>
<dbReference type="InterPro" id="IPR012337">
    <property type="entry name" value="RNaseH-like_sf"/>
</dbReference>
<sequence length="175" mass="19896">MARRNPTLPCFLDFEASSLRPRSYPIEVAWSLGDGSVESHLIDPRPVPEWNDWDPVAETEIHHITPGQLHSEGRTPTWVAGRMNSVLQGLRLYTDAPDWDGFWLQVLFQAAGMEPAFTLAAAQALWFTELAGGPDCNRRLHELDQQARARSAGPRHRAANDVRHFIELYRLCRKE</sequence>
<evidence type="ECO:0008006" key="3">
    <source>
        <dbReference type="Google" id="ProtNLM"/>
    </source>
</evidence>
<organism evidence="1 2">
    <name type="scientific">Thioalbus denitrificans</name>
    <dbReference type="NCBI Taxonomy" id="547122"/>
    <lineage>
        <taxon>Bacteria</taxon>
        <taxon>Pseudomonadati</taxon>
        <taxon>Pseudomonadota</taxon>
        <taxon>Gammaproteobacteria</taxon>
        <taxon>Chromatiales</taxon>
        <taxon>Ectothiorhodospiraceae</taxon>
        <taxon>Thioalbus</taxon>
    </lineage>
</organism>
<evidence type="ECO:0000313" key="1">
    <source>
        <dbReference type="EMBL" id="RCX33194.1"/>
    </source>
</evidence>